<proteinExistence type="predicted"/>
<protein>
    <submittedName>
        <fullName evidence="1">Uncharacterized protein</fullName>
    </submittedName>
</protein>
<accession>A0A8S5T6Y9</accession>
<evidence type="ECO:0000313" key="1">
    <source>
        <dbReference type="EMBL" id="DAF58787.1"/>
    </source>
</evidence>
<organism evidence="1">
    <name type="scientific">Siphoviridae sp. ctxMM9</name>
    <dbReference type="NCBI Taxonomy" id="2827973"/>
    <lineage>
        <taxon>Viruses</taxon>
        <taxon>Duplodnaviria</taxon>
        <taxon>Heunggongvirae</taxon>
        <taxon>Uroviricota</taxon>
        <taxon>Caudoviricetes</taxon>
    </lineage>
</organism>
<reference evidence="1" key="1">
    <citation type="journal article" date="2021" name="Proc. Natl. Acad. Sci. U.S.A.">
        <title>A Catalog of Tens of Thousands of Viruses from Human Metagenomes Reveals Hidden Associations with Chronic Diseases.</title>
        <authorList>
            <person name="Tisza M.J."/>
            <person name="Buck C.B."/>
        </authorList>
    </citation>
    <scope>NUCLEOTIDE SEQUENCE</scope>
    <source>
        <strain evidence="1">CtxMM9</strain>
    </source>
</reference>
<dbReference type="EMBL" id="BK032759">
    <property type="protein sequence ID" value="DAF58787.1"/>
    <property type="molecule type" value="Genomic_DNA"/>
</dbReference>
<name>A0A8S5T6Y9_9CAUD</name>
<sequence length="380" mass="40473">MAQIEKNVKVMPLPLAIERVNPVPVDSTSVWYSQEELEQYAKSALAYVGQTLALVDEAAGTAKVFIIADKAGTVKQLGADGGSTDGVSIEADAEGNIRLKDFKQSYYAYVPKTETEAAKYVKTAVDETHPWKANLIPKITPEGELGWYEPGTDATTEEIVGNITTINNTLADLKSKVNALSGAFNFKGKKDTIDDLPKNAATGDVWQVADKEYAWNGTEWVEFGSEVNLDNYVTKTELATLNKKVGNLAGVVGNAASEGVAATGLVKDVADLNSALKAANTKIDTLSGVAIKVLKVNGSALALDKTDNSVNIPLFSVNGAGLVPSAGDKDENYFLTATGSWAKPIDGRIGNLTINDTKYNTVEEFVSGAINDAIEWKTIS</sequence>